<dbReference type="STRING" id="355548.SAMN04487945_1363"/>
<evidence type="ECO:0000256" key="1">
    <source>
        <dbReference type="ARBA" id="ARBA00022729"/>
    </source>
</evidence>
<keyword evidence="4" id="KW-1185">Reference proteome</keyword>
<keyword evidence="3" id="KW-0378">Hydrolase</keyword>
<protein>
    <submittedName>
        <fullName evidence="3">Restriction endonuclease</fullName>
    </submittedName>
</protein>
<dbReference type="RefSeq" id="WP_089668595.1">
    <property type="nucleotide sequence ID" value="NZ_FOJA01000001.1"/>
</dbReference>
<dbReference type="GO" id="GO:0004519">
    <property type="term" value="F:endonuclease activity"/>
    <property type="evidence" value="ECO:0007669"/>
    <property type="project" value="UniProtKB-KW"/>
</dbReference>
<feature type="domain" description="Restriction endonuclease type IV Mrr" evidence="2">
    <location>
        <begin position="3"/>
        <end position="110"/>
    </location>
</feature>
<accession>A0A1I0P3V6</accession>
<dbReference type="Gene3D" id="2.60.40.1240">
    <property type="match status" value="1"/>
</dbReference>
<dbReference type="OrthoDB" id="141004at2157"/>
<dbReference type="GO" id="GO:0009307">
    <property type="term" value="P:DNA restriction-modification system"/>
    <property type="evidence" value="ECO:0007669"/>
    <property type="project" value="InterPro"/>
</dbReference>
<reference evidence="3 4" key="1">
    <citation type="submission" date="2016-10" db="EMBL/GenBank/DDBJ databases">
        <authorList>
            <person name="de Groot N.N."/>
        </authorList>
    </citation>
    <scope>NUCLEOTIDE SEQUENCE [LARGE SCALE GENOMIC DNA]</scope>
    <source>
        <strain evidence="3 4">CGMCC 1.5337</strain>
    </source>
</reference>
<dbReference type="Proteomes" id="UP000198518">
    <property type="component" value="Unassembled WGS sequence"/>
</dbReference>
<organism evidence="3 4">
    <name type="scientific">Halobacterium jilantaiense</name>
    <dbReference type="NCBI Taxonomy" id="355548"/>
    <lineage>
        <taxon>Archaea</taxon>
        <taxon>Methanobacteriati</taxon>
        <taxon>Methanobacteriota</taxon>
        <taxon>Stenosarchaea group</taxon>
        <taxon>Halobacteria</taxon>
        <taxon>Halobacteriales</taxon>
        <taxon>Halobacteriaceae</taxon>
        <taxon>Halobacterium</taxon>
    </lineage>
</organism>
<dbReference type="AlphaFoldDB" id="A0A1I0P3V6"/>
<sequence length="322" mass="33721">MFEEMDESAFPEFLAAFWGEKGWDASVTPNDDGTYLVAGDRDNGKRGLIGVRPAEDTEVDASEVEDFAAFCERKGVDVRVMATRGRFTTGARSAADAADVHLLDPNELATSVRDEDAEHLLDDFETGGGGGGLLGRIPSLPVSVPAGIPVVPILVAALVVVAAVFVGPTLLGSVPFIGNGSGGGASGPAVTALSLSDANQTVADVTWDVRTQTDLGNYSAPSGKTFIVVQLNVSSTGNGDVDLRDEHFALAVNDTFRSVQSFENESRSFRSAQLPTLVSSGESARAVVVFVAPESFDGATLVETYEGPGLRFERADLAFDVA</sequence>
<keyword evidence="1" id="KW-0732">Signal</keyword>
<proteinExistence type="predicted"/>
<dbReference type="InterPro" id="IPR029050">
    <property type="entry name" value="Immunoprotect_excell_Ig-like"/>
</dbReference>
<evidence type="ECO:0000259" key="2">
    <source>
        <dbReference type="Pfam" id="PF04471"/>
    </source>
</evidence>
<evidence type="ECO:0000313" key="3">
    <source>
        <dbReference type="EMBL" id="SEW08721.1"/>
    </source>
</evidence>
<name>A0A1I0P3V6_9EURY</name>
<gene>
    <name evidence="3" type="ORF">SAMN04487945_1363</name>
</gene>
<dbReference type="InterPro" id="IPR007560">
    <property type="entry name" value="Restrct_endonuc_IV_Mrr"/>
</dbReference>
<keyword evidence="3" id="KW-0255">Endonuclease</keyword>
<dbReference type="Pfam" id="PF04471">
    <property type="entry name" value="Mrr_cat"/>
    <property type="match status" value="1"/>
</dbReference>
<dbReference type="GO" id="GO:0003677">
    <property type="term" value="F:DNA binding"/>
    <property type="evidence" value="ECO:0007669"/>
    <property type="project" value="InterPro"/>
</dbReference>
<dbReference type="EMBL" id="FOJA01000001">
    <property type="protein sequence ID" value="SEW08721.1"/>
    <property type="molecule type" value="Genomic_DNA"/>
</dbReference>
<keyword evidence="3" id="KW-0540">Nuclease</keyword>
<evidence type="ECO:0000313" key="4">
    <source>
        <dbReference type="Proteomes" id="UP000198518"/>
    </source>
</evidence>